<name>A0A1I2SBH4_9LACO</name>
<sequence length="189" mass="20496">MANRAKNHHKRKNTFKIIRAAVIVLVIAVICILGFKSDFVQGRLASSFGNNAEIQKREYNKQREIAKKKYGEYKEPKGDSEKVSSSLKKTSSVVSSSSVASSSSESSVSRSSSSTKKNKGEYTTYTVKSGDYLSTIASKYRTTTQELMDLNNLTSGTINPGQELKVPANSSNNQDSSSADSSGQGDSDN</sequence>
<dbReference type="EMBL" id="FOPI01000027">
    <property type="protein sequence ID" value="SFG49713.1"/>
    <property type="molecule type" value="Genomic_DNA"/>
</dbReference>
<dbReference type="Proteomes" id="UP000182635">
    <property type="component" value="Unassembled WGS sequence"/>
</dbReference>
<dbReference type="GO" id="GO:0008932">
    <property type="term" value="F:lytic endotransglycosylase activity"/>
    <property type="evidence" value="ECO:0007669"/>
    <property type="project" value="TreeGrafter"/>
</dbReference>
<evidence type="ECO:0000313" key="5">
    <source>
        <dbReference type="Proteomes" id="UP000182635"/>
    </source>
</evidence>
<dbReference type="PANTHER" id="PTHR33734">
    <property type="entry name" value="LYSM DOMAIN-CONTAINING GPI-ANCHORED PROTEIN 2"/>
    <property type="match status" value="1"/>
</dbReference>
<dbReference type="InterPro" id="IPR018392">
    <property type="entry name" value="LysM"/>
</dbReference>
<feature type="region of interest" description="Disordered" evidence="1">
    <location>
        <begin position="152"/>
        <end position="189"/>
    </location>
</feature>
<proteinExistence type="predicted"/>
<dbReference type="InterPro" id="IPR036779">
    <property type="entry name" value="LysM_dom_sf"/>
</dbReference>
<keyword evidence="2" id="KW-0472">Membrane</keyword>
<evidence type="ECO:0000259" key="3">
    <source>
        <dbReference type="PROSITE" id="PS51782"/>
    </source>
</evidence>
<dbReference type="PROSITE" id="PS51782">
    <property type="entry name" value="LYSM"/>
    <property type="match status" value="1"/>
</dbReference>
<evidence type="ECO:0000256" key="1">
    <source>
        <dbReference type="SAM" id="MobiDB-lite"/>
    </source>
</evidence>
<evidence type="ECO:0000256" key="2">
    <source>
        <dbReference type="SAM" id="Phobius"/>
    </source>
</evidence>
<feature type="compositionally biased region" description="Low complexity" evidence="1">
    <location>
        <begin position="83"/>
        <end position="115"/>
    </location>
</feature>
<dbReference type="OrthoDB" id="9779340at2"/>
<dbReference type="CDD" id="cd00118">
    <property type="entry name" value="LysM"/>
    <property type="match status" value="1"/>
</dbReference>
<dbReference type="Gene3D" id="3.10.350.10">
    <property type="entry name" value="LysM domain"/>
    <property type="match status" value="1"/>
</dbReference>
<feature type="region of interest" description="Disordered" evidence="1">
    <location>
        <begin position="70"/>
        <end position="120"/>
    </location>
</feature>
<keyword evidence="2" id="KW-1133">Transmembrane helix</keyword>
<keyword evidence="2" id="KW-0812">Transmembrane</keyword>
<reference evidence="5" key="1">
    <citation type="submission" date="2016-10" db="EMBL/GenBank/DDBJ databases">
        <authorList>
            <person name="Varghese N."/>
            <person name="Submissions S."/>
        </authorList>
    </citation>
    <scope>NUCLEOTIDE SEQUENCE [LARGE SCALE GENOMIC DNA]</scope>
    <source>
        <strain evidence="5">DSM 20403</strain>
    </source>
</reference>
<dbReference type="PANTHER" id="PTHR33734:SF22">
    <property type="entry name" value="MEMBRANE-BOUND LYTIC MUREIN TRANSGLYCOSYLASE D"/>
    <property type="match status" value="1"/>
</dbReference>
<feature type="compositionally biased region" description="Low complexity" evidence="1">
    <location>
        <begin position="168"/>
        <end position="189"/>
    </location>
</feature>
<dbReference type="RefSeq" id="WP_046922883.1">
    <property type="nucleotide sequence ID" value="NZ_AYYL01000076.1"/>
</dbReference>
<feature type="domain" description="LysM" evidence="3">
    <location>
        <begin position="123"/>
        <end position="166"/>
    </location>
</feature>
<feature type="transmembrane region" description="Helical" evidence="2">
    <location>
        <begin position="17"/>
        <end position="35"/>
    </location>
</feature>
<gene>
    <name evidence="4" type="ORF">SAMN02910432_01607</name>
</gene>
<organism evidence="4 5">
    <name type="scientific">Ligilactobacillus ruminis DSM 20403 = NBRC 102161</name>
    <dbReference type="NCBI Taxonomy" id="1423798"/>
    <lineage>
        <taxon>Bacteria</taxon>
        <taxon>Bacillati</taxon>
        <taxon>Bacillota</taxon>
        <taxon>Bacilli</taxon>
        <taxon>Lactobacillales</taxon>
        <taxon>Lactobacillaceae</taxon>
        <taxon>Ligilactobacillus</taxon>
    </lineage>
</organism>
<accession>A0A1I2SBH4</accession>
<evidence type="ECO:0000313" key="4">
    <source>
        <dbReference type="EMBL" id="SFG49713.1"/>
    </source>
</evidence>
<protein>
    <submittedName>
        <fullName evidence="4">LysM repeat-containing protein</fullName>
    </submittedName>
</protein>
<dbReference type="Pfam" id="PF01476">
    <property type="entry name" value="LysM"/>
    <property type="match status" value="1"/>
</dbReference>
<dbReference type="SMART" id="SM00257">
    <property type="entry name" value="LysM"/>
    <property type="match status" value="1"/>
</dbReference>
<dbReference type="SUPFAM" id="SSF54106">
    <property type="entry name" value="LysM domain"/>
    <property type="match status" value="1"/>
</dbReference>
<dbReference type="AlphaFoldDB" id="A0A1I2SBH4"/>
<feature type="compositionally biased region" description="Basic and acidic residues" evidence="1">
    <location>
        <begin position="70"/>
        <end position="82"/>
    </location>
</feature>